<dbReference type="Pfam" id="PF01370">
    <property type="entry name" value="Epimerase"/>
    <property type="match status" value="1"/>
</dbReference>
<sequence length="192" mass="20572">MRVFLAGATGVIGVRLLRLLTSAGHDVAGMTRSPERAAFVAALGAHPVIGDVFDADQLLDSVVDFRPDLVMHQLTDLPDDRGRIPDHTERNNRIRTEGTRNLLAAASVAGVRRFLAQSVAWTPPGSVAAVAGHERLVLEAGGVVIRYGQFWGPGTFYPDGPPASPRIHIEDAARRTMMLLHAPSGVVVLTDD</sequence>
<dbReference type="EMBL" id="JBHLYQ010000004">
    <property type="protein sequence ID" value="MFC0080768.1"/>
    <property type="molecule type" value="Genomic_DNA"/>
</dbReference>
<dbReference type="InterPro" id="IPR051783">
    <property type="entry name" value="NAD(P)-dependent_oxidoreduct"/>
</dbReference>
<proteinExistence type="predicted"/>
<gene>
    <name evidence="2" type="ORF">ACFFRE_01170</name>
</gene>
<name>A0ABV6BZB5_9ACTN</name>
<reference evidence="2 3" key="1">
    <citation type="submission" date="2024-09" db="EMBL/GenBank/DDBJ databases">
        <authorList>
            <person name="Sun Q."/>
            <person name="Mori K."/>
        </authorList>
    </citation>
    <scope>NUCLEOTIDE SEQUENCE [LARGE SCALE GENOMIC DNA]</scope>
    <source>
        <strain evidence="2 3">JCM 15389</strain>
    </source>
</reference>
<evidence type="ECO:0000313" key="2">
    <source>
        <dbReference type="EMBL" id="MFC0080768.1"/>
    </source>
</evidence>
<dbReference type="PANTHER" id="PTHR48079">
    <property type="entry name" value="PROTEIN YEEZ"/>
    <property type="match status" value="1"/>
</dbReference>
<evidence type="ECO:0000259" key="1">
    <source>
        <dbReference type="Pfam" id="PF01370"/>
    </source>
</evidence>
<comment type="caution">
    <text evidence="2">The sequence shown here is derived from an EMBL/GenBank/DDBJ whole genome shotgun (WGS) entry which is preliminary data.</text>
</comment>
<dbReference type="SUPFAM" id="SSF51735">
    <property type="entry name" value="NAD(P)-binding Rossmann-fold domains"/>
    <property type="match status" value="1"/>
</dbReference>
<feature type="domain" description="NAD-dependent epimerase/dehydratase" evidence="1">
    <location>
        <begin position="3"/>
        <end position="118"/>
    </location>
</feature>
<evidence type="ECO:0000313" key="3">
    <source>
        <dbReference type="Proteomes" id="UP001589788"/>
    </source>
</evidence>
<dbReference type="PANTHER" id="PTHR48079:SF6">
    <property type="entry name" value="NAD(P)-BINDING DOMAIN-CONTAINING PROTEIN-RELATED"/>
    <property type="match status" value="1"/>
</dbReference>
<dbReference type="Proteomes" id="UP001589788">
    <property type="component" value="Unassembled WGS sequence"/>
</dbReference>
<dbReference type="InterPro" id="IPR001509">
    <property type="entry name" value="Epimerase_deHydtase"/>
</dbReference>
<accession>A0ABV6BZB5</accession>
<organism evidence="2 3">
    <name type="scientific">Aciditerrimonas ferrireducens</name>
    <dbReference type="NCBI Taxonomy" id="667306"/>
    <lineage>
        <taxon>Bacteria</taxon>
        <taxon>Bacillati</taxon>
        <taxon>Actinomycetota</taxon>
        <taxon>Acidimicrobiia</taxon>
        <taxon>Acidimicrobiales</taxon>
        <taxon>Acidimicrobiaceae</taxon>
        <taxon>Aciditerrimonas</taxon>
    </lineage>
</organism>
<protein>
    <submittedName>
        <fullName evidence="2">NAD-dependent epimerase/dehydratase family protein</fullName>
    </submittedName>
</protein>
<keyword evidence="3" id="KW-1185">Reference proteome</keyword>
<dbReference type="Gene3D" id="3.40.50.720">
    <property type="entry name" value="NAD(P)-binding Rossmann-like Domain"/>
    <property type="match status" value="1"/>
</dbReference>
<dbReference type="RefSeq" id="WP_248109188.1">
    <property type="nucleotide sequence ID" value="NZ_JAKHEX010000027.1"/>
</dbReference>
<dbReference type="InterPro" id="IPR036291">
    <property type="entry name" value="NAD(P)-bd_dom_sf"/>
</dbReference>